<feature type="transmembrane region" description="Helical" evidence="1">
    <location>
        <begin position="37"/>
        <end position="55"/>
    </location>
</feature>
<dbReference type="EMBL" id="JAHCDA010000001">
    <property type="protein sequence ID" value="MBS7809957.1"/>
    <property type="molecule type" value="Genomic_DNA"/>
</dbReference>
<protein>
    <submittedName>
        <fullName evidence="2">DUF1345 domain-containing protein</fullName>
    </submittedName>
</protein>
<dbReference type="Proteomes" id="UP000766336">
    <property type="component" value="Unassembled WGS sequence"/>
</dbReference>
<feature type="transmembrane region" description="Helical" evidence="1">
    <location>
        <begin position="12"/>
        <end position="30"/>
    </location>
</feature>
<feature type="transmembrane region" description="Helical" evidence="1">
    <location>
        <begin position="149"/>
        <end position="167"/>
    </location>
</feature>
<reference evidence="2 3" key="1">
    <citation type="submission" date="2021-05" db="EMBL/GenBank/DDBJ databases">
        <title>Roseococcus sp. XZZS9, whole genome shotgun sequencing project.</title>
        <authorList>
            <person name="Zhao G."/>
            <person name="Shen L."/>
        </authorList>
    </citation>
    <scope>NUCLEOTIDE SEQUENCE [LARGE SCALE GENOMIC DNA]</scope>
    <source>
        <strain evidence="2 3">XZZS9</strain>
    </source>
</reference>
<keyword evidence="1" id="KW-1133">Transmembrane helix</keyword>
<gene>
    <name evidence="2" type="ORF">KHU32_03345</name>
</gene>
<evidence type="ECO:0000313" key="2">
    <source>
        <dbReference type="EMBL" id="MBS7809957.1"/>
    </source>
</evidence>
<proteinExistence type="predicted"/>
<dbReference type="RefSeq" id="WP_213668609.1">
    <property type="nucleotide sequence ID" value="NZ_JAHCDA010000001.1"/>
</dbReference>
<feature type="transmembrane region" description="Helical" evidence="1">
    <location>
        <begin position="75"/>
        <end position="96"/>
    </location>
</feature>
<dbReference type="Pfam" id="PF07077">
    <property type="entry name" value="DUF1345"/>
    <property type="match status" value="1"/>
</dbReference>
<keyword evidence="1" id="KW-0812">Transmembrane</keyword>
<evidence type="ECO:0000256" key="1">
    <source>
        <dbReference type="SAM" id="Phobius"/>
    </source>
</evidence>
<evidence type="ECO:0000313" key="3">
    <source>
        <dbReference type="Proteomes" id="UP000766336"/>
    </source>
</evidence>
<accession>A0ABS5Q916</accession>
<feature type="transmembrane region" description="Helical" evidence="1">
    <location>
        <begin position="179"/>
        <end position="206"/>
    </location>
</feature>
<keyword evidence="3" id="KW-1185">Reference proteome</keyword>
<name>A0ABS5Q916_9PROT</name>
<sequence length="207" mass="22459">MPLAATLRHSFLLRALAAGLLVFGVLSLVLPLRQAGMLGWCANVGAYAALLFAYLGDADPDTMRRRAQQLAEGRAVVLTLALLVATASLLIVALLLATRNQGATEQVLSIFVIIAAWFYLHLLFAQEYAHEFWMTGEGLDFPGGEDEPSFGEFLYFAFVVGCTFQVSDATTNTPRMRRIVLLHGMTAFWFNTVILASAVSTVLSLAG</sequence>
<dbReference type="InterPro" id="IPR009781">
    <property type="entry name" value="DUF1345"/>
</dbReference>
<feature type="transmembrane region" description="Helical" evidence="1">
    <location>
        <begin position="108"/>
        <end position="129"/>
    </location>
</feature>
<comment type="caution">
    <text evidence="2">The sequence shown here is derived from an EMBL/GenBank/DDBJ whole genome shotgun (WGS) entry which is preliminary data.</text>
</comment>
<keyword evidence="1" id="KW-0472">Membrane</keyword>
<organism evidence="2 3">
    <name type="scientific">Roseococcus pinisoli</name>
    <dbReference type="NCBI Taxonomy" id="2835040"/>
    <lineage>
        <taxon>Bacteria</taxon>
        <taxon>Pseudomonadati</taxon>
        <taxon>Pseudomonadota</taxon>
        <taxon>Alphaproteobacteria</taxon>
        <taxon>Acetobacterales</taxon>
        <taxon>Roseomonadaceae</taxon>
        <taxon>Roseococcus</taxon>
    </lineage>
</organism>